<proteinExistence type="predicted"/>
<organism evidence="2 3">
    <name type="scientific">Bogoriella caseilytica</name>
    <dbReference type="NCBI Taxonomy" id="56055"/>
    <lineage>
        <taxon>Bacteria</taxon>
        <taxon>Bacillati</taxon>
        <taxon>Actinomycetota</taxon>
        <taxon>Actinomycetes</taxon>
        <taxon>Micrococcales</taxon>
        <taxon>Bogoriellaceae</taxon>
        <taxon>Bogoriella</taxon>
    </lineage>
</organism>
<dbReference type="RefSeq" id="WP_123303655.1">
    <property type="nucleotide sequence ID" value="NZ_RKHK01000001.1"/>
</dbReference>
<accession>A0A3N2BD84</accession>
<dbReference type="EMBL" id="RKHK01000001">
    <property type="protein sequence ID" value="ROR73206.1"/>
    <property type="molecule type" value="Genomic_DNA"/>
</dbReference>
<evidence type="ECO:0000313" key="2">
    <source>
        <dbReference type="EMBL" id="ROR73206.1"/>
    </source>
</evidence>
<protein>
    <submittedName>
        <fullName evidence="2">Secretion/DNA translocation related TadE-like protein</fullName>
    </submittedName>
</protein>
<keyword evidence="3" id="KW-1185">Reference proteome</keyword>
<dbReference type="NCBIfam" id="TIGR03816">
    <property type="entry name" value="tadE_like_DECH"/>
    <property type="match status" value="1"/>
</dbReference>
<dbReference type="Proteomes" id="UP000280668">
    <property type="component" value="Unassembled WGS sequence"/>
</dbReference>
<dbReference type="Pfam" id="PF13400">
    <property type="entry name" value="Tad"/>
    <property type="match status" value="1"/>
</dbReference>
<reference evidence="2 3" key="1">
    <citation type="submission" date="2018-11" db="EMBL/GenBank/DDBJ databases">
        <title>Sequencing the genomes of 1000 actinobacteria strains.</title>
        <authorList>
            <person name="Klenk H.-P."/>
        </authorList>
    </citation>
    <scope>NUCLEOTIDE SEQUENCE [LARGE SCALE GENOMIC DNA]</scope>
    <source>
        <strain evidence="2 3">DSM 11294</strain>
    </source>
</reference>
<feature type="domain" description="Putative Flp pilus-assembly TadG-like N-terminal" evidence="1">
    <location>
        <begin position="11"/>
        <end position="57"/>
    </location>
</feature>
<dbReference type="InterPro" id="IPR028087">
    <property type="entry name" value="Tad_N"/>
</dbReference>
<dbReference type="PROSITE" id="PS51257">
    <property type="entry name" value="PROKAR_LIPOPROTEIN"/>
    <property type="match status" value="1"/>
</dbReference>
<dbReference type="AlphaFoldDB" id="A0A3N2BD84"/>
<sequence>MTHALARGDRGSGTVLAVALVGVLAACALAVASVGAAVDARGRAQAAADLAALAAASSLYEIGGPDPCVVAAQLAQLNSAELRSCTVRGHEVEVTATVTAQLPGRLAAHVEAQARAGPA</sequence>
<dbReference type="InterPro" id="IPR021202">
    <property type="entry name" value="Rv3654c-like"/>
</dbReference>
<gene>
    <name evidence="2" type="ORF">EDD31_1578</name>
</gene>
<evidence type="ECO:0000313" key="3">
    <source>
        <dbReference type="Proteomes" id="UP000280668"/>
    </source>
</evidence>
<evidence type="ECO:0000259" key="1">
    <source>
        <dbReference type="Pfam" id="PF13400"/>
    </source>
</evidence>
<name>A0A3N2BD84_9MICO</name>
<comment type="caution">
    <text evidence="2">The sequence shown here is derived from an EMBL/GenBank/DDBJ whole genome shotgun (WGS) entry which is preliminary data.</text>
</comment>
<dbReference type="OrthoDB" id="4966012at2"/>